<dbReference type="Proteomes" id="UP000284021">
    <property type="component" value="Unassembled WGS sequence"/>
</dbReference>
<evidence type="ECO:0000313" key="1">
    <source>
        <dbReference type="EMBL" id="RJG09290.1"/>
    </source>
</evidence>
<reference evidence="1 2" key="1">
    <citation type="submission" date="2018-09" db="EMBL/GenBank/DDBJ databases">
        <authorList>
            <person name="Zhu H."/>
        </authorList>
    </citation>
    <scope>NUCLEOTIDE SEQUENCE [LARGE SCALE GENOMIC DNA]</scope>
    <source>
        <strain evidence="1 2">K1S02-6</strain>
    </source>
</reference>
<gene>
    <name evidence="1" type="ORF">D3879_22715</name>
</gene>
<keyword evidence="2" id="KW-1185">Reference proteome</keyword>
<sequence length="70" mass="7890">MITANDPAEQELQHTVHTAATASPDWLLVRDRHIGHLMACRACYAPTGRYCVVGAELYQQYRDTEMEAIV</sequence>
<dbReference type="OrthoDB" id="6894286at2"/>
<dbReference type="EMBL" id="QYUR01000008">
    <property type="protein sequence ID" value="RJG09290.1"/>
    <property type="molecule type" value="Genomic_DNA"/>
</dbReference>
<name>A0A418X9Z1_9PSED</name>
<protein>
    <submittedName>
        <fullName evidence="1">Uncharacterized protein</fullName>
    </submittedName>
</protein>
<comment type="caution">
    <text evidence="1">The sequence shown here is derived from an EMBL/GenBank/DDBJ whole genome shotgun (WGS) entry which is preliminary data.</text>
</comment>
<accession>A0A418X9Z1</accession>
<proteinExistence type="predicted"/>
<evidence type="ECO:0000313" key="2">
    <source>
        <dbReference type="Proteomes" id="UP000284021"/>
    </source>
</evidence>
<dbReference type="AlphaFoldDB" id="A0A418X9Z1"/>
<organism evidence="1 2">
    <name type="scientific">Pseudomonas cavernicola</name>
    <dbReference type="NCBI Taxonomy" id="2320866"/>
    <lineage>
        <taxon>Bacteria</taxon>
        <taxon>Pseudomonadati</taxon>
        <taxon>Pseudomonadota</taxon>
        <taxon>Gammaproteobacteria</taxon>
        <taxon>Pseudomonadales</taxon>
        <taxon>Pseudomonadaceae</taxon>
        <taxon>Pseudomonas</taxon>
    </lineage>
</organism>